<evidence type="ECO:0000256" key="2">
    <source>
        <dbReference type="ARBA" id="ARBA00022898"/>
    </source>
</evidence>
<organism evidence="5 6">
    <name type="scientific">Neorhizobium turbinariae</name>
    <dbReference type="NCBI Taxonomy" id="2937795"/>
    <lineage>
        <taxon>Bacteria</taxon>
        <taxon>Pseudomonadati</taxon>
        <taxon>Pseudomonadota</taxon>
        <taxon>Alphaproteobacteria</taxon>
        <taxon>Hyphomicrobiales</taxon>
        <taxon>Rhizobiaceae</taxon>
        <taxon>Rhizobium/Agrobacterium group</taxon>
        <taxon>Neorhizobium</taxon>
    </lineage>
</organism>
<dbReference type="PANTHER" id="PTHR48078">
    <property type="entry name" value="THREONINE DEHYDRATASE, MITOCHONDRIAL-RELATED"/>
    <property type="match status" value="1"/>
</dbReference>
<accession>A0ABT0IR89</accession>
<protein>
    <submittedName>
        <fullName evidence="5">Threonine/serine dehydratase</fullName>
    </submittedName>
</protein>
<evidence type="ECO:0000256" key="3">
    <source>
        <dbReference type="ARBA" id="ARBA00023239"/>
    </source>
</evidence>
<dbReference type="RefSeq" id="WP_248683009.1">
    <property type="nucleotide sequence ID" value="NZ_JALPRY010000010.1"/>
</dbReference>
<dbReference type="InterPro" id="IPR036052">
    <property type="entry name" value="TrpB-like_PALP_sf"/>
</dbReference>
<feature type="domain" description="Tryptophan synthase beta chain-like PALP" evidence="4">
    <location>
        <begin position="19"/>
        <end position="305"/>
    </location>
</feature>
<dbReference type="PANTHER" id="PTHR48078:SF6">
    <property type="entry name" value="L-THREONINE DEHYDRATASE CATABOLIC TDCB"/>
    <property type="match status" value="1"/>
</dbReference>
<dbReference type="Gene3D" id="3.40.50.1100">
    <property type="match status" value="2"/>
</dbReference>
<evidence type="ECO:0000256" key="1">
    <source>
        <dbReference type="ARBA" id="ARBA00001933"/>
    </source>
</evidence>
<keyword evidence="3" id="KW-0456">Lyase</keyword>
<comment type="caution">
    <text evidence="5">The sequence shown here is derived from an EMBL/GenBank/DDBJ whole genome shotgun (WGS) entry which is preliminary data.</text>
</comment>
<reference evidence="5 6" key="1">
    <citation type="submission" date="2022-04" db="EMBL/GenBank/DDBJ databases">
        <title>Rhizobium coralii sp. nov., isolated from coral Turbinaria peltata.</title>
        <authorList>
            <person name="Sun H."/>
        </authorList>
    </citation>
    <scope>NUCLEOTIDE SEQUENCE [LARGE SCALE GENOMIC DNA]</scope>
    <source>
        <strain evidence="5 6">NTR19</strain>
    </source>
</reference>
<evidence type="ECO:0000259" key="4">
    <source>
        <dbReference type="Pfam" id="PF00291"/>
    </source>
</evidence>
<evidence type="ECO:0000313" key="6">
    <source>
        <dbReference type="Proteomes" id="UP001202827"/>
    </source>
</evidence>
<proteinExistence type="predicted"/>
<dbReference type="InterPro" id="IPR001926">
    <property type="entry name" value="TrpB-like_PALP"/>
</dbReference>
<dbReference type="Proteomes" id="UP001202827">
    <property type="component" value="Unassembled WGS sequence"/>
</dbReference>
<gene>
    <name evidence="5" type="ORF">M0654_10300</name>
</gene>
<sequence length="314" mass="32642">MSDLSAVTPERIAETEKLIRPFIRHTPVMRVNLKDFGAKARSVDLKLELVQHSGSFKVRGAFASLLSQELPDAGVVAASGGNHGAAVAYAARERGVPAHIFVPSVSSQAKIDLIRSYGADLVVGGDRYADALAASERFAAESGALPIHAYDQPETLIGQGTLGKEIEEDLPEMTTLLVAVGGGGLIGGIASWLRGRVKIVAVESDGAPTLYEAFKAGKPVDAPAGGIAADSLAPKQVGQLMFPVAKQFVEPPVLVSDQDILHAQKALWSGARLVAEPGGAAAFAALLSGKYVPAPDERVCVLVCGSNTTAVKFA</sequence>
<dbReference type="EMBL" id="JALPRY010000010">
    <property type="protein sequence ID" value="MCK8780373.1"/>
    <property type="molecule type" value="Genomic_DNA"/>
</dbReference>
<keyword evidence="2" id="KW-0663">Pyridoxal phosphate</keyword>
<dbReference type="SUPFAM" id="SSF53686">
    <property type="entry name" value="Tryptophan synthase beta subunit-like PLP-dependent enzymes"/>
    <property type="match status" value="1"/>
</dbReference>
<keyword evidence="6" id="KW-1185">Reference proteome</keyword>
<dbReference type="InterPro" id="IPR050147">
    <property type="entry name" value="Ser/Thr_Dehydratase"/>
</dbReference>
<dbReference type="NCBIfam" id="NF006094">
    <property type="entry name" value="PRK08246.1"/>
    <property type="match status" value="1"/>
</dbReference>
<comment type="cofactor">
    <cofactor evidence="1">
        <name>pyridoxal 5'-phosphate</name>
        <dbReference type="ChEBI" id="CHEBI:597326"/>
    </cofactor>
</comment>
<name>A0ABT0IR89_9HYPH</name>
<evidence type="ECO:0000313" key="5">
    <source>
        <dbReference type="EMBL" id="MCK8780373.1"/>
    </source>
</evidence>
<dbReference type="Pfam" id="PF00291">
    <property type="entry name" value="PALP"/>
    <property type="match status" value="1"/>
</dbReference>